<dbReference type="InterPro" id="IPR004886">
    <property type="entry name" value="Glucanosyltransferase"/>
</dbReference>
<feature type="region of interest" description="Disordered" evidence="8">
    <location>
        <begin position="398"/>
        <end position="424"/>
    </location>
</feature>
<dbReference type="PANTHER" id="PTHR31468">
    <property type="entry name" value="1,3-BETA-GLUCANOSYLTRANSFERASE GAS1"/>
    <property type="match status" value="1"/>
</dbReference>
<evidence type="ECO:0000256" key="6">
    <source>
        <dbReference type="ARBA" id="ARBA00025026"/>
    </source>
</evidence>
<dbReference type="RefSeq" id="XP_056555920.1">
    <property type="nucleotide sequence ID" value="XM_056700507.1"/>
</dbReference>
<dbReference type="OrthoDB" id="421038at2759"/>
<evidence type="ECO:0000256" key="8">
    <source>
        <dbReference type="SAM" id="MobiDB-lite"/>
    </source>
</evidence>
<feature type="signal peptide" evidence="7">
    <location>
        <begin position="1"/>
        <end position="21"/>
    </location>
</feature>
<keyword evidence="7" id="KW-0472">Membrane</keyword>
<dbReference type="EC" id="2.4.1.-" evidence="7"/>
<keyword evidence="5 7" id="KW-0449">Lipoprotein</keyword>
<gene>
    <name evidence="9" type="ORF">N7496_007578</name>
</gene>
<dbReference type="PANTHER" id="PTHR31468:SF4">
    <property type="entry name" value="1,3-BETA-GLUCANOSYLTRANSFERASE GAS3-RELATED"/>
    <property type="match status" value="1"/>
</dbReference>
<comment type="function">
    <text evidence="6">Splits internally a 1,3-beta-glucan molecule and transfers the newly generated reducing end (the donor) to the non-reducing end of another 1,3-beta-glucan molecule (the acceptor) forming a 1,3-beta linkage, resulting in the elongation of 1,3-beta-glucan chains in the cell wall. Involved in cell wall morphogenesis.</text>
</comment>
<comment type="similarity">
    <text evidence="2 7">Belongs to the glycosyl hydrolase 72 family.</text>
</comment>
<evidence type="ECO:0000256" key="4">
    <source>
        <dbReference type="ARBA" id="ARBA00023180"/>
    </source>
</evidence>
<dbReference type="GO" id="GO:0042124">
    <property type="term" value="F:1,3-beta-glucanosyltransferase activity"/>
    <property type="evidence" value="ECO:0007669"/>
    <property type="project" value="TreeGrafter"/>
</dbReference>
<dbReference type="Pfam" id="PF03198">
    <property type="entry name" value="Glyco_hydro_72"/>
    <property type="match status" value="1"/>
</dbReference>
<reference evidence="9" key="1">
    <citation type="submission" date="2022-11" db="EMBL/GenBank/DDBJ databases">
        <authorList>
            <person name="Petersen C."/>
        </authorList>
    </citation>
    <scope>NUCLEOTIDE SEQUENCE</scope>
    <source>
        <strain evidence="9">IBT 29864</strain>
    </source>
</reference>
<dbReference type="InterPro" id="IPR017853">
    <property type="entry name" value="GH"/>
</dbReference>
<dbReference type="GO" id="GO:0071970">
    <property type="term" value="P:fungal-type cell wall (1-&gt;3)-beta-D-glucan biosynthetic process"/>
    <property type="evidence" value="ECO:0007669"/>
    <property type="project" value="TreeGrafter"/>
</dbReference>
<dbReference type="Gene3D" id="3.20.20.80">
    <property type="entry name" value="Glycosidases"/>
    <property type="match status" value="1"/>
</dbReference>
<dbReference type="GO" id="GO:0031505">
    <property type="term" value="P:fungal-type cell wall organization"/>
    <property type="evidence" value="ECO:0007669"/>
    <property type="project" value="TreeGrafter"/>
</dbReference>
<dbReference type="GO" id="GO:0098552">
    <property type="term" value="C:side of membrane"/>
    <property type="evidence" value="ECO:0007669"/>
    <property type="project" value="UniProtKB-KW"/>
</dbReference>
<keyword evidence="3 7" id="KW-0732">Signal</keyword>
<evidence type="ECO:0000256" key="2">
    <source>
        <dbReference type="ARBA" id="ARBA00007528"/>
    </source>
</evidence>
<reference evidence="9" key="2">
    <citation type="journal article" date="2023" name="IMA Fungus">
        <title>Comparative genomic study of the Penicillium genus elucidates a diverse pangenome and 15 lateral gene transfer events.</title>
        <authorList>
            <person name="Petersen C."/>
            <person name="Sorensen T."/>
            <person name="Nielsen M.R."/>
            <person name="Sondergaard T.E."/>
            <person name="Sorensen J.L."/>
            <person name="Fitzpatrick D.A."/>
            <person name="Frisvad J.C."/>
            <person name="Nielsen K.L."/>
        </authorList>
    </citation>
    <scope>NUCLEOTIDE SEQUENCE</scope>
    <source>
        <strain evidence="9">IBT 29864</strain>
    </source>
</reference>
<evidence type="ECO:0000256" key="7">
    <source>
        <dbReference type="RuleBase" id="RU361209"/>
    </source>
</evidence>
<protein>
    <recommendedName>
        <fullName evidence="7">1,3-beta-glucanosyltransferase</fullName>
        <ecNumber evidence="7">2.4.1.-</ecNumber>
    </recommendedName>
</protein>
<comment type="caution">
    <text evidence="9">The sequence shown here is derived from an EMBL/GenBank/DDBJ whole genome shotgun (WGS) entry which is preliminary data.</text>
</comment>
<dbReference type="SUPFAM" id="SSF51445">
    <property type="entry name" value="(Trans)glycosidases"/>
    <property type="match status" value="1"/>
</dbReference>
<keyword evidence="7" id="KW-0336">GPI-anchor</keyword>
<dbReference type="GO" id="GO:0005886">
    <property type="term" value="C:plasma membrane"/>
    <property type="evidence" value="ECO:0007669"/>
    <property type="project" value="UniProtKB-SubCell"/>
</dbReference>
<evidence type="ECO:0000256" key="1">
    <source>
        <dbReference type="ARBA" id="ARBA00004609"/>
    </source>
</evidence>
<feature type="chain" id="PRO_5041015555" description="1,3-beta-glucanosyltransferase" evidence="7">
    <location>
        <begin position="22"/>
        <end position="450"/>
    </location>
</feature>
<name>A0A9W9V9R9_9EURO</name>
<organism evidence="9 10">
    <name type="scientific">Penicillium cataractarum</name>
    <dbReference type="NCBI Taxonomy" id="2100454"/>
    <lineage>
        <taxon>Eukaryota</taxon>
        <taxon>Fungi</taxon>
        <taxon>Dikarya</taxon>
        <taxon>Ascomycota</taxon>
        <taxon>Pezizomycotina</taxon>
        <taxon>Eurotiomycetes</taxon>
        <taxon>Eurotiomycetidae</taxon>
        <taxon>Eurotiales</taxon>
        <taxon>Aspergillaceae</taxon>
        <taxon>Penicillium</taxon>
    </lineage>
</organism>
<keyword evidence="4" id="KW-0325">Glycoprotein</keyword>
<evidence type="ECO:0000313" key="9">
    <source>
        <dbReference type="EMBL" id="KAJ5371486.1"/>
    </source>
</evidence>
<keyword evidence="10" id="KW-1185">Reference proteome</keyword>
<dbReference type="Proteomes" id="UP001147782">
    <property type="component" value="Unassembled WGS sequence"/>
</dbReference>
<sequence>MVSSYTRLLTAICALAGSAAAVTPLKVQGKDFVNTKTGDRFQILGVDYQPGGSSGFTKDSDPLSDGDVCLRDAALMQRLGINTIRVYNLEPTLDHNKCASIFNAAGIYMILDQVFGVIEAFKSFDNVLGFFAGNEVINEDATRLAPAYVRAVVRDMKDYIAKQSDRAIPVGYSAADVRDILMDTLNYFECDLKNSTSSRADFFGLNSYSWCGDASYKSSGYDVLTEDFSNATLPVFFSEYGCNEVKPRIFTEVQALYGEEMTQAFSGGLVYEWTQEDNEYGLVQVNDNGTITTLIDYDNLQKQFNKLDMSRISASNSSQTSVTPATCSADLITNSTFYNAWNLPDAPSKVSDYIKNGLPNKPSGSLVSVTATTLSEKVYDYTGAEITDVKFKVLANDESNTPSNSSTGSSTSSSSSGTSTHSNAASSLNGAPSIALGGLSGVFMLLASLL</sequence>
<proteinExistence type="inferred from homology"/>
<evidence type="ECO:0000256" key="5">
    <source>
        <dbReference type="ARBA" id="ARBA00023288"/>
    </source>
</evidence>
<dbReference type="EMBL" id="JAPZBS010000005">
    <property type="protein sequence ID" value="KAJ5371486.1"/>
    <property type="molecule type" value="Genomic_DNA"/>
</dbReference>
<dbReference type="GeneID" id="81439686"/>
<accession>A0A9W9V9R9</accession>
<feature type="compositionally biased region" description="Low complexity" evidence="8">
    <location>
        <begin position="399"/>
        <end position="424"/>
    </location>
</feature>
<comment type="subcellular location">
    <subcellularLocation>
        <location evidence="1 7">Cell membrane</location>
        <topology evidence="1 7">Lipid-anchor</topology>
        <topology evidence="1 7">GPI-anchor</topology>
    </subcellularLocation>
</comment>
<dbReference type="AlphaFoldDB" id="A0A9W9V9R9"/>
<evidence type="ECO:0000313" key="10">
    <source>
        <dbReference type="Proteomes" id="UP001147782"/>
    </source>
</evidence>
<keyword evidence="7" id="KW-0808">Transferase</keyword>
<evidence type="ECO:0000256" key="3">
    <source>
        <dbReference type="ARBA" id="ARBA00022729"/>
    </source>
</evidence>